<dbReference type="Proteomes" id="UP001301216">
    <property type="component" value="Unassembled WGS sequence"/>
</dbReference>
<reference evidence="2 3" key="1">
    <citation type="submission" date="2022-11" db="EMBL/GenBank/DDBJ databases">
        <title>Brucella sp. YY2X, whole genome shotgun sequencing project.</title>
        <authorList>
            <person name="Yang Y."/>
        </authorList>
    </citation>
    <scope>NUCLEOTIDE SEQUENCE [LARGE SCALE GENOMIC DNA]</scope>
    <source>
        <strain evidence="2 3">YY2X</strain>
    </source>
</reference>
<dbReference type="SMART" id="SM00773">
    <property type="entry name" value="WGR"/>
    <property type="match status" value="1"/>
</dbReference>
<comment type="caution">
    <text evidence="2">The sequence shown here is derived from an EMBL/GenBank/DDBJ whole genome shotgun (WGS) entry which is preliminary data.</text>
</comment>
<gene>
    <name evidence="2" type="ORF">OPR82_18525</name>
</gene>
<dbReference type="RefSeq" id="WP_265986385.1">
    <property type="nucleotide sequence ID" value="NZ_JAPHAV010000013.1"/>
</dbReference>
<organism evidence="2 3">
    <name type="scientific">Ochrobactrum chromiisoli</name>
    <dbReference type="NCBI Taxonomy" id="2993941"/>
    <lineage>
        <taxon>Bacteria</taxon>
        <taxon>Pseudomonadati</taxon>
        <taxon>Pseudomonadota</taxon>
        <taxon>Alphaproteobacteria</taxon>
        <taxon>Hyphomicrobiales</taxon>
        <taxon>Brucellaceae</taxon>
        <taxon>Brucella/Ochrobactrum group</taxon>
        <taxon>Ochrobactrum</taxon>
    </lineage>
</organism>
<sequence>MESRSVDYIKLYRVTREQNMARFYGLSVERDLFGVWVFTRNWGRIGSRGQFKHQSFETEHAAIHMLNSFYTRKLRRGYHL</sequence>
<dbReference type="Gene3D" id="2.20.140.10">
    <property type="entry name" value="WGR domain"/>
    <property type="match status" value="1"/>
</dbReference>
<dbReference type="CDD" id="cd07996">
    <property type="entry name" value="WGR_MMR_like"/>
    <property type="match status" value="1"/>
</dbReference>
<dbReference type="InterPro" id="IPR008893">
    <property type="entry name" value="WGR_domain"/>
</dbReference>
<dbReference type="PROSITE" id="PS51977">
    <property type="entry name" value="WGR"/>
    <property type="match status" value="1"/>
</dbReference>
<protein>
    <submittedName>
        <fullName evidence="2">WGR domain-containing protein</fullName>
    </submittedName>
</protein>
<keyword evidence="3" id="KW-1185">Reference proteome</keyword>
<evidence type="ECO:0000259" key="1">
    <source>
        <dbReference type="PROSITE" id="PS51977"/>
    </source>
</evidence>
<accession>A0ABT3QSX4</accession>
<evidence type="ECO:0000313" key="2">
    <source>
        <dbReference type="EMBL" id="MCX2698721.1"/>
    </source>
</evidence>
<dbReference type="Pfam" id="PF05406">
    <property type="entry name" value="WGR"/>
    <property type="match status" value="1"/>
</dbReference>
<dbReference type="InterPro" id="IPR049809">
    <property type="entry name" value="YehF/YfeS-like_WGR"/>
</dbReference>
<proteinExistence type="predicted"/>
<dbReference type="InterPro" id="IPR036930">
    <property type="entry name" value="WGR_dom_sf"/>
</dbReference>
<feature type="domain" description="WGR" evidence="1">
    <location>
        <begin position="1"/>
        <end position="80"/>
    </location>
</feature>
<dbReference type="SUPFAM" id="SSF142921">
    <property type="entry name" value="WGR domain-like"/>
    <property type="match status" value="1"/>
</dbReference>
<dbReference type="EMBL" id="JAPHAV010000013">
    <property type="protein sequence ID" value="MCX2698721.1"/>
    <property type="molecule type" value="Genomic_DNA"/>
</dbReference>
<evidence type="ECO:0000313" key="3">
    <source>
        <dbReference type="Proteomes" id="UP001301216"/>
    </source>
</evidence>
<name>A0ABT3QSX4_9HYPH</name>